<evidence type="ECO:0000256" key="2">
    <source>
        <dbReference type="SAM" id="SignalP"/>
    </source>
</evidence>
<keyword evidence="1" id="KW-1133">Transmembrane helix</keyword>
<keyword evidence="1" id="KW-0812">Transmembrane</keyword>
<dbReference type="OrthoDB" id="8421292at2"/>
<sequence length="105" mass="11243">MRFLLRLSSFLALTVAVLAGTVDSIQSVAASAPVMTPLGEGIAVLGPEAVDWVQSLQRTDAGPAIWLAALHWLFMQPAFAVFLAIALLFWMAGYRRKPAAGRFAA</sequence>
<keyword evidence="1" id="KW-0472">Membrane</keyword>
<dbReference type="AlphaFoldDB" id="A0A249PGT9"/>
<feature type="chain" id="PRO_5012105944" evidence="2">
    <location>
        <begin position="20"/>
        <end position="105"/>
    </location>
</feature>
<dbReference type="eggNOG" id="ENOG5033AZT">
    <property type="taxonomic scope" value="Bacteria"/>
</dbReference>
<gene>
    <name evidence="3" type="ORF">SJ05684_c35210</name>
</gene>
<feature type="transmembrane region" description="Helical" evidence="1">
    <location>
        <begin position="64"/>
        <end position="92"/>
    </location>
</feature>
<evidence type="ECO:0000256" key="1">
    <source>
        <dbReference type="SAM" id="Phobius"/>
    </source>
</evidence>
<dbReference type="EMBL" id="CP023067">
    <property type="protein sequence ID" value="ASY64937.1"/>
    <property type="molecule type" value="Genomic_DNA"/>
</dbReference>
<reference evidence="3 4" key="1">
    <citation type="submission" date="2017-08" db="EMBL/GenBank/DDBJ databases">
        <title>Multipartite genome sequences of Sinorhizobium species nodulating soybeans.</title>
        <authorList>
            <person name="Tian C.F."/>
        </authorList>
    </citation>
    <scope>NUCLEOTIDE SEQUENCE [LARGE SCALE GENOMIC DNA]</scope>
    <source>
        <strain evidence="3 4">CCBAU 05684</strain>
    </source>
</reference>
<dbReference type="RefSeq" id="WP_034853388.1">
    <property type="nucleotide sequence ID" value="NZ_AJQT01000028.1"/>
</dbReference>
<feature type="signal peptide" evidence="2">
    <location>
        <begin position="1"/>
        <end position="19"/>
    </location>
</feature>
<accession>A0A249PGT9</accession>
<protein>
    <submittedName>
        <fullName evidence="3">Conserved hypothetical signal peptide protein</fullName>
    </submittedName>
</protein>
<dbReference type="Proteomes" id="UP000217211">
    <property type="component" value="Chromosome"/>
</dbReference>
<proteinExistence type="predicted"/>
<organism evidence="3 4">
    <name type="scientific">Sinorhizobium sojae CCBAU 05684</name>
    <dbReference type="NCBI Taxonomy" id="716928"/>
    <lineage>
        <taxon>Bacteria</taxon>
        <taxon>Pseudomonadati</taxon>
        <taxon>Pseudomonadota</taxon>
        <taxon>Alphaproteobacteria</taxon>
        <taxon>Hyphomicrobiales</taxon>
        <taxon>Rhizobiaceae</taxon>
        <taxon>Sinorhizobium/Ensifer group</taxon>
        <taxon>Sinorhizobium</taxon>
    </lineage>
</organism>
<evidence type="ECO:0000313" key="4">
    <source>
        <dbReference type="Proteomes" id="UP000217211"/>
    </source>
</evidence>
<dbReference type="KEGG" id="esj:SJ05684_c35210"/>
<name>A0A249PGT9_9HYPH</name>
<keyword evidence="2" id="KW-0732">Signal</keyword>
<keyword evidence="4" id="KW-1185">Reference proteome</keyword>
<evidence type="ECO:0000313" key="3">
    <source>
        <dbReference type="EMBL" id="ASY64937.1"/>
    </source>
</evidence>